<gene>
    <name evidence="3" type="ORF">MiSe_50830</name>
</gene>
<dbReference type="PANTHER" id="PTHR46401:SF2">
    <property type="entry name" value="GLYCOSYLTRANSFERASE WBBK-RELATED"/>
    <property type="match status" value="1"/>
</dbReference>
<name>A0AAV3XIE8_9CYAN</name>
<evidence type="ECO:0000313" key="3">
    <source>
        <dbReference type="EMBL" id="GET40274.1"/>
    </source>
</evidence>
<organism evidence="3 4">
    <name type="scientific">Microseira wollei NIES-4236</name>
    <dbReference type="NCBI Taxonomy" id="2530354"/>
    <lineage>
        <taxon>Bacteria</taxon>
        <taxon>Bacillati</taxon>
        <taxon>Cyanobacteriota</taxon>
        <taxon>Cyanophyceae</taxon>
        <taxon>Oscillatoriophycideae</taxon>
        <taxon>Aerosakkonematales</taxon>
        <taxon>Aerosakkonemataceae</taxon>
        <taxon>Microseira</taxon>
    </lineage>
</organism>
<dbReference type="GO" id="GO:0009103">
    <property type="term" value="P:lipopolysaccharide biosynthetic process"/>
    <property type="evidence" value="ECO:0007669"/>
    <property type="project" value="TreeGrafter"/>
</dbReference>
<dbReference type="GO" id="GO:0016757">
    <property type="term" value="F:glycosyltransferase activity"/>
    <property type="evidence" value="ECO:0007669"/>
    <property type="project" value="InterPro"/>
</dbReference>
<keyword evidence="4" id="KW-1185">Reference proteome</keyword>
<dbReference type="Gene3D" id="3.40.50.2000">
    <property type="entry name" value="Glycogen Phosphorylase B"/>
    <property type="match status" value="2"/>
</dbReference>
<sequence>MKILFCSPAPLIKELGAPKIWIELAEEMEQLGWECKTISLQQLATIPKHLKNHQLSWQLIFSEALRQYLREHAAEYDVIDYDQSYLPYSRSEFHPRTLFVARAALLVHHLEKINIPQPKTWKSKIRGLIKGKRDAIDKQKIAQLAHKTVIESDLVNVANYDDKDELVRCGIPAEKIIVIPYGISRSRRPIFDGISLEVPGEPKVVFVGTFDYRKGASDFPSIVENICDRIPNVTFRLLGTAGLFQTKEKVLSFFPHELKERIEVIPRFNAQELPELLKSCSVGIFPSYLESFGFGVLEMLAASIPVIAYNAPGPPMMLPSEYLVAPGDTESMSAKVIDLLKDKSKLAQARVWAKERSQKFCWQEIAKHTSQTYLEYWQRKQASLNR</sequence>
<dbReference type="Pfam" id="PF00534">
    <property type="entry name" value="Glycos_transf_1"/>
    <property type="match status" value="1"/>
</dbReference>
<evidence type="ECO:0000256" key="1">
    <source>
        <dbReference type="ARBA" id="ARBA00022679"/>
    </source>
</evidence>
<keyword evidence="1" id="KW-0808">Transferase</keyword>
<dbReference type="CDD" id="cd03801">
    <property type="entry name" value="GT4_PimA-like"/>
    <property type="match status" value="1"/>
</dbReference>
<dbReference type="PANTHER" id="PTHR46401">
    <property type="entry name" value="GLYCOSYLTRANSFERASE WBBK-RELATED"/>
    <property type="match status" value="1"/>
</dbReference>
<dbReference type="EMBL" id="BLAY01000086">
    <property type="protein sequence ID" value="GET40274.1"/>
    <property type="molecule type" value="Genomic_DNA"/>
</dbReference>
<reference evidence="3" key="1">
    <citation type="submission" date="2019-10" db="EMBL/GenBank/DDBJ databases">
        <title>Draft genome sequece of Microseira wollei NIES-4236.</title>
        <authorList>
            <person name="Yamaguchi H."/>
            <person name="Suzuki S."/>
            <person name="Kawachi M."/>
        </authorList>
    </citation>
    <scope>NUCLEOTIDE SEQUENCE</scope>
    <source>
        <strain evidence="3">NIES-4236</strain>
    </source>
</reference>
<dbReference type="InterPro" id="IPR001296">
    <property type="entry name" value="Glyco_trans_1"/>
</dbReference>
<dbReference type="AlphaFoldDB" id="A0AAV3XIE8"/>
<proteinExistence type="predicted"/>
<accession>A0AAV3XIE8</accession>
<dbReference type="RefSeq" id="WP_226586115.1">
    <property type="nucleotide sequence ID" value="NZ_BLAY01000086.1"/>
</dbReference>
<evidence type="ECO:0000313" key="4">
    <source>
        <dbReference type="Proteomes" id="UP001050975"/>
    </source>
</evidence>
<comment type="caution">
    <text evidence="3">The sequence shown here is derived from an EMBL/GenBank/DDBJ whole genome shotgun (WGS) entry which is preliminary data.</text>
</comment>
<protein>
    <recommendedName>
        <fullName evidence="2">Glycosyl transferase family 1 domain-containing protein</fullName>
    </recommendedName>
</protein>
<dbReference type="SUPFAM" id="SSF53756">
    <property type="entry name" value="UDP-Glycosyltransferase/glycogen phosphorylase"/>
    <property type="match status" value="1"/>
</dbReference>
<feature type="domain" description="Glycosyl transferase family 1" evidence="2">
    <location>
        <begin position="196"/>
        <end position="349"/>
    </location>
</feature>
<evidence type="ECO:0000259" key="2">
    <source>
        <dbReference type="Pfam" id="PF00534"/>
    </source>
</evidence>
<dbReference type="Proteomes" id="UP001050975">
    <property type="component" value="Unassembled WGS sequence"/>
</dbReference>